<feature type="region of interest" description="Disordered" evidence="1">
    <location>
        <begin position="18"/>
        <end position="149"/>
    </location>
</feature>
<sequence length="295" mass="32844">MFASLLAPPLLGTLVPLGSTPAATGSTLSNINVEVPATPPDFRGPPDTVTPPLQPPAPPSQPRGGSSVPAEEVNPYRRRGQDSGDTPETAAARRARDMLMRDHRRRERGGEEVSSTPVFHANPDAAERERRSQRATIKEPDPQLDLSLENWRDDPALSDQDYTLLNNFHEQLDKEKMETCARCDEKWFHIGLNDDRVCTSCINADKELDEDMLFLYSGANDIDSGQAAAGLEPLTQIEEMLIARVHCFVEVRQVRGVQYKYKGHVVNFLTNTPKVYNRLPLLPEDLDVILIRPAN</sequence>
<proteinExistence type="predicted"/>
<evidence type="ECO:0000313" key="4">
    <source>
        <dbReference type="EMBL" id="CAE6994931.1"/>
    </source>
</evidence>
<gene>
    <name evidence="4" type="ORF">PTTW11_00008</name>
</gene>
<feature type="domain" description="DUF6570" evidence="3">
    <location>
        <begin position="215"/>
        <end position="289"/>
    </location>
</feature>
<protein>
    <recommendedName>
        <fullName evidence="3">DUF6570 domain-containing protein</fullName>
    </recommendedName>
</protein>
<feature type="compositionally biased region" description="Pro residues" evidence="1">
    <location>
        <begin position="37"/>
        <end position="61"/>
    </location>
</feature>
<feature type="signal peptide" evidence="2">
    <location>
        <begin position="1"/>
        <end position="25"/>
    </location>
</feature>
<dbReference type="AlphaFoldDB" id="A0A6S6V4L1"/>
<evidence type="ECO:0000259" key="3">
    <source>
        <dbReference type="Pfam" id="PF20209"/>
    </source>
</evidence>
<dbReference type="InterPro" id="IPR046700">
    <property type="entry name" value="DUF6570"/>
</dbReference>
<evidence type="ECO:0000256" key="1">
    <source>
        <dbReference type="SAM" id="MobiDB-lite"/>
    </source>
</evidence>
<feature type="chain" id="PRO_5043355181" description="DUF6570 domain-containing protein" evidence="2">
    <location>
        <begin position="26"/>
        <end position="295"/>
    </location>
</feature>
<dbReference type="EMBL" id="HG992977">
    <property type="protein sequence ID" value="CAE6994931.1"/>
    <property type="molecule type" value="Genomic_DNA"/>
</dbReference>
<keyword evidence="2" id="KW-0732">Signal</keyword>
<evidence type="ECO:0000256" key="2">
    <source>
        <dbReference type="SAM" id="SignalP"/>
    </source>
</evidence>
<dbReference type="Pfam" id="PF20209">
    <property type="entry name" value="DUF6570"/>
    <property type="match status" value="1"/>
</dbReference>
<evidence type="ECO:0000313" key="5">
    <source>
        <dbReference type="Proteomes" id="UP000472372"/>
    </source>
</evidence>
<dbReference type="Proteomes" id="UP000472372">
    <property type="component" value="Chromosome 1"/>
</dbReference>
<organism evidence="4 5">
    <name type="scientific">Pyrenophora teres f. teres</name>
    <dbReference type="NCBI Taxonomy" id="97479"/>
    <lineage>
        <taxon>Eukaryota</taxon>
        <taxon>Fungi</taxon>
        <taxon>Dikarya</taxon>
        <taxon>Ascomycota</taxon>
        <taxon>Pezizomycotina</taxon>
        <taxon>Dothideomycetes</taxon>
        <taxon>Pleosporomycetidae</taxon>
        <taxon>Pleosporales</taxon>
        <taxon>Pleosporineae</taxon>
        <taxon>Pleosporaceae</taxon>
        <taxon>Pyrenophora</taxon>
    </lineage>
</organism>
<reference evidence="4" key="1">
    <citation type="submission" date="2021-02" db="EMBL/GenBank/DDBJ databases">
        <authorList>
            <person name="Syme A R."/>
            <person name="Syme A R."/>
            <person name="Moolhuijzen P."/>
        </authorList>
    </citation>
    <scope>NUCLEOTIDE SEQUENCE</scope>
    <source>
        <strain evidence="4">W1-1</strain>
    </source>
</reference>
<name>A0A6S6V4L1_9PLEO</name>
<feature type="compositionally biased region" description="Basic and acidic residues" evidence="1">
    <location>
        <begin position="125"/>
        <end position="141"/>
    </location>
</feature>
<feature type="compositionally biased region" description="Polar residues" evidence="1">
    <location>
        <begin position="21"/>
        <end position="32"/>
    </location>
</feature>
<accession>A0A6S6V4L1</accession>